<dbReference type="STRING" id="1855383.SAMN05216548_10813"/>
<keyword evidence="11" id="KW-1185">Reference proteome</keyword>
<feature type="transmembrane region" description="Helical" evidence="7">
    <location>
        <begin position="358"/>
        <end position="376"/>
    </location>
</feature>
<keyword evidence="5 7" id="KW-0472">Membrane</keyword>
<feature type="transmembrane region" description="Helical" evidence="7">
    <location>
        <begin position="333"/>
        <end position="352"/>
    </location>
</feature>
<gene>
    <name evidence="10" type="ORF">SAMN05216548_10813</name>
</gene>
<evidence type="ECO:0000259" key="8">
    <source>
        <dbReference type="Pfam" id="PF03772"/>
    </source>
</evidence>
<dbReference type="PANTHER" id="PTHR30619:SF1">
    <property type="entry name" value="RECOMBINATION PROTEIN 2"/>
    <property type="match status" value="1"/>
</dbReference>
<dbReference type="EMBL" id="FOFG01000008">
    <property type="protein sequence ID" value="SEQ82053.1"/>
    <property type="molecule type" value="Genomic_DNA"/>
</dbReference>
<dbReference type="NCBIfam" id="TIGR00360">
    <property type="entry name" value="ComEC_N-term"/>
    <property type="match status" value="1"/>
</dbReference>
<feature type="transmembrane region" description="Helical" evidence="7">
    <location>
        <begin position="539"/>
        <end position="557"/>
    </location>
</feature>
<feature type="transmembrane region" description="Helical" evidence="7">
    <location>
        <begin position="396"/>
        <end position="418"/>
    </location>
</feature>
<evidence type="ECO:0000256" key="1">
    <source>
        <dbReference type="ARBA" id="ARBA00004651"/>
    </source>
</evidence>
<evidence type="ECO:0000256" key="6">
    <source>
        <dbReference type="SAM" id="MobiDB-lite"/>
    </source>
</evidence>
<evidence type="ECO:0000313" key="10">
    <source>
        <dbReference type="EMBL" id="SEQ82053.1"/>
    </source>
</evidence>
<feature type="transmembrane region" description="Helical" evidence="7">
    <location>
        <begin position="480"/>
        <end position="505"/>
    </location>
</feature>
<evidence type="ECO:0000313" key="11">
    <source>
        <dbReference type="Proteomes" id="UP000199647"/>
    </source>
</evidence>
<dbReference type="Pfam" id="PF03772">
    <property type="entry name" value="Competence"/>
    <property type="match status" value="1"/>
</dbReference>
<feature type="region of interest" description="Disordered" evidence="6">
    <location>
        <begin position="731"/>
        <end position="767"/>
    </location>
</feature>
<feature type="domain" description="ComEC/Rec2-related protein" evidence="8">
    <location>
        <begin position="271"/>
        <end position="561"/>
    </location>
</feature>
<evidence type="ECO:0000256" key="4">
    <source>
        <dbReference type="ARBA" id="ARBA00022989"/>
    </source>
</evidence>
<dbReference type="RefSeq" id="WP_092496793.1">
    <property type="nucleotide sequence ID" value="NZ_FOFG01000008.1"/>
</dbReference>
<proteinExistence type="predicted"/>
<evidence type="ECO:0000259" key="9">
    <source>
        <dbReference type="Pfam" id="PF13567"/>
    </source>
</evidence>
<dbReference type="Proteomes" id="UP000199647">
    <property type="component" value="Unassembled WGS sequence"/>
</dbReference>
<evidence type="ECO:0000256" key="3">
    <source>
        <dbReference type="ARBA" id="ARBA00022692"/>
    </source>
</evidence>
<feature type="transmembrane region" description="Helical" evidence="7">
    <location>
        <begin position="78"/>
        <end position="96"/>
    </location>
</feature>
<accession>A0A1H9J5F5</accession>
<dbReference type="PANTHER" id="PTHR30619">
    <property type="entry name" value="DNA INTERNALIZATION/COMPETENCE PROTEIN COMEC/REC2"/>
    <property type="match status" value="1"/>
</dbReference>
<feature type="transmembrane region" description="Helical" evidence="7">
    <location>
        <begin position="54"/>
        <end position="72"/>
    </location>
</feature>
<keyword evidence="2" id="KW-1003">Cell membrane</keyword>
<feature type="domain" description="DUF4131" evidence="9">
    <location>
        <begin position="79"/>
        <end position="228"/>
    </location>
</feature>
<sequence length="767" mass="81979">MDLQGTKRRIETAARRWLPRFAAPLRRQRLAWRLEDLAGNVAGLFERELEGRAGFLWLAVIFGLGDIGYFALPREPMLPALILASAVFAVSAFLAFQRGTRHRLLTVIAVLLAGATVGKLRVERLEAPQIERVITADISGRVVEADHKDGRRPRVVLDRLVIQGLPTARTPGAVRLTLSPKAELPDAGDRVALKARLMPLAGPSIPGAYDPRASAFFSGIGGSGFAFGKMRVLPDAGGGSPGIWIERLRGWLLERLNESLPADTRGMAGALLVGERDGITAKVTQDLQAAGLSHVLSISGVHMMVVAGAAFFAVRALLALWPGLALNRPIRSWSAIAALAVITIYLALSGAAVSTVRAYVMAAVVFLAVLVDRPALSMRNIALSVFIVLAIQPESILGPSFQMSYVAVAGLIAAWAAWSRRERTEIAADGSVLPGLAAFRKVKREVFAIGMTTLVASAATAPIAAYHFQEFSPYSLLGNLLAMPVVDFVVMPAGLVALLVIPFGLEQVPLWFMGHGIRITQDLAAWVGTLRGATMLTPSIPTLSLAIVMAGFLWLVLWQSRWRLLGLPLIALGFVLMPLLQRPPDLVVTPNGRTVAVRLDSGALGVAGSRPGSFAIEQILGKEGPARPPSDHLRDGWSCDREACVAIARTGVTVSQVLDPAAFAEECGRADIIVTPLEAPPLCAARLIIDGPKLKRTEAQTVRFKKGEEGQASWPQPAACIRDPGRGLFHQSRSARFATPSGSGQAMSARPIPPTPRTPGRHRSVAA</sequence>
<organism evidence="10 11">
    <name type="scientific">Faunimonas pinastri</name>
    <dbReference type="NCBI Taxonomy" id="1855383"/>
    <lineage>
        <taxon>Bacteria</taxon>
        <taxon>Pseudomonadati</taxon>
        <taxon>Pseudomonadota</taxon>
        <taxon>Alphaproteobacteria</taxon>
        <taxon>Hyphomicrobiales</taxon>
        <taxon>Afifellaceae</taxon>
        <taxon>Faunimonas</taxon>
    </lineage>
</organism>
<evidence type="ECO:0000256" key="7">
    <source>
        <dbReference type="SAM" id="Phobius"/>
    </source>
</evidence>
<dbReference type="Pfam" id="PF13567">
    <property type="entry name" value="DUF4131"/>
    <property type="match status" value="1"/>
</dbReference>
<feature type="transmembrane region" description="Helical" evidence="7">
    <location>
        <begin position="446"/>
        <end position="468"/>
    </location>
</feature>
<dbReference type="InterPro" id="IPR052159">
    <property type="entry name" value="Competence_DNA_uptake"/>
</dbReference>
<keyword evidence="4 7" id="KW-1133">Transmembrane helix</keyword>
<evidence type="ECO:0000256" key="2">
    <source>
        <dbReference type="ARBA" id="ARBA00022475"/>
    </source>
</evidence>
<protein>
    <submittedName>
        <fullName evidence="10">Competence protein ComEC</fullName>
    </submittedName>
</protein>
<dbReference type="InterPro" id="IPR004477">
    <property type="entry name" value="ComEC_N"/>
</dbReference>
<evidence type="ECO:0000256" key="5">
    <source>
        <dbReference type="ARBA" id="ARBA00023136"/>
    </source>
</evidence>
<comment type="subcellular location">
    <subcellularLocation>
        <location evidence="1">Cell membrane</location>
        <topology evidence="1">Multi-pass membrane protein</topology>
    </subcellularLocation>
</comment>
<feature type="transmembrane region" description="Helical" evidence="7">
    <location>
        <begin position="301"/>
        <end position="321"/>
    </location>
</feature>
<dbReference type="AlphaFoldDB" id="A0A1H9J5F5"/>
<dbReference type="InterPro" id="IPR025405">
    <property type="entry name" value="DUF4131"/>
</dbReference>
<dbReference type="OrthoDB" id="9790149at2"/>
<reference evidence="10 11" key="1">
    <citation type="submission" date="2016-10" db="EMBL/GenBank/DDBJ databases">
        <authorList>
            <person name="de Groot N.N."/>
        </authorList>
    </citation>
    <scope>NUCLEOTIDE SEQUENCE [LARGE SCALE GENOMIC DNA]</scope>
    <source>
        <strain evidence="10 11">A52C2</strain>
    </source>
</reference>
<dbReference type="GO" id="GO:0005886">
    <property type="term" value="C:plasma membrane"/>
    <property type="evidence" value="ECO:0007669"/>
    <property type="project" value="UniProtKB-SubCell"/>
</dbReference>
<name>A0A1H9J5F5_9HYPH</name>
<keyword evidence="3 7" id="KW-0812">Transmembrane</keyword>